<protein>
    <submittedName>
        <fullName evidence="3">Uncharacterized protein</fullName>
    </submittedName>
</protein>
<proteinExistence type="predicted"/>
<evidence type="ECO:0000313" key="4">
    <source>
        <dbReference type="Proteomes" id="UP000290218"/>
    </source>
</evidence>
<dbReference type="InterPro" id="IPR046487">
    <property type="entry name" value="DUF6580"/>
</dbReference>
<feature type="compositionally biased region" description="Acidic residues" evidence="1">
    <location>
        <begin position="185"/>
        <end position="195"/>
    </location>
</feature>
<reference evidence="3 4" key="1">
    <citation type="submission" date="2019-01" db="EMBL/GenBank/DDBJ databases">
        <title>Lacunisphaera sp. strain TWA-58.</title>
        <authorList>
            <person name="Chen W.-M."/>
        </authorList>
    </citation>
    <scope>NUCLEOTIDE SEQUENCE [LARGE SCALE GENOMIC DNA]</scope>
    <source>
        <strain evidence="3 4">TWA-58</strain>
    </source>
</reference>
<name>A0A4Q1C8R9_9BACT</name>
<dbReference type="AlphaFoldDB" id="A0A4Q1C8R9"/>
<feature type="transmembrane region" description="Helical" evidence="2">
    <location>
        <begin position="24"/>
        <end position="42"/>
    </location>
</feature>
<comment type="caution">
    <text evidence="3">The sequence shown here is derived from an EMBL/GenBank/DDBJ whole genome shotgun (WGS) entry which is preliminary data.</text>
</comment>
<keyword evidence="2" id="KW-1133">Transmembrane helix</keyword>
<keyword evidence="4" id="KW-1185">Reference proteome</keyword>
<dbReference type="OrthoDB" id="186692at2"/>
<keyword evidence="2" id="KW-0472">Membrane</keyword>
<feature type="transmembrane region" description="Helical" evidence="2">
    <location>
        <begin position="103"/>
        <end position="120"/>
    </location>
</feature>
<dbReference type="EMBL" id="SDHX01000001">
    <property type="protein sequence ID" value="RXK55256.1"/>
    <property type="molecule type" value="Genomic_DNA"/>
</dbReference>
<sequence length="207" mass="23847">MRTAAIVLILLALAYRVLPTLDMTWANFAPFAAIAFCGAVYFRDKRLWLLPFAGLCLTDLYVNWFYAREYGYHLEWTGYVARVISFAAGLGLGWWVSTRKSWLWLLNGSLLGALLFYFVTNTLSWWSDAFYAKTLAGWWQALTIGHPEYPPTIYFFRNTLFGDLMFTGLFAGVMEWIAKRNEEPSLLDDEEEETEGEKQPAEAEVKE</sequence>
<feature type="compositionally biased region" description="Basic and acidic residues" evidence="1">
    <location>
        <begin position="196"/>
        <end position="207"/>
    </location>
</feature>
<evidence type="ECO:0000313" key="3">
    <source>
        <dbReference type="EMBL" id="RXK55256.1"/>
    </source>
</evidence>
<feature type="transmembrane region" description="Helical" evidence="2">
    <location>
        <begin position="49"/>
        <end position="67"/>
    </location>
</feature>
<feature type="transmembrane region" description="Helical" evidence="2">
    <location>
        <begin position="160"/>
        <end position="178"/>
    </location>
</feature>
<organism evidence="3 4">
    <name type="scientific">Oleiharenicola lentus</name>
    <dbReference type="NCBI Taxonomy" id="2508720"/>
    <lineage>
        <taxon>Bacteria</taxon>
        <taxon>Pseudomonadati</taxon>
        <taxon>Verrucomicrobiota</taxon>
        <taxon>Opitutia</taxon>
        <taxon>Opitutales</taxon>
        <taxon>Opitutaceae</taxon>
        <taxon>Oleiharenicola</taxon>
    </lineage>
</organism>
<evidence type="ECO:0000256" key="1">
    <source>
        <dbReference type="SAM" id="MobiDB-lite"/>
    </source>
</evidence>
<keyword evidence="2" id="KW-0812">Transmembrane</keyword>
<dbReference type="Proteomes" id="UP000290218">
    <property type="component" value="Unassembled WGS sequence"/>
</dbReference>
<accession>A0A4Q1C8R9</accession>
<evidence type="ECO:0000256" key="2">
    <source>
        <dbReference type="SAM" id="Phobius"/>
    </source>
</evidence>
<dbReference type="Pfam" id="PF20221">
    <property type="entry name" value="DUF6580"/>
    <property type="match status" value="1"/>
</dbReference>
<gene>
    <name evidence="3" type="ORF">ESB00_04990</name>
</gene>
<feature type="transmembrane region" description="Helical" evidence="2">
    <location>
        <begin position="79"/>
        <end position="96"/>
    </location>
</feature>
<dbReference type="RefSeq" id="WP_129046620.1">
    <property type="nucleotide sequence ID" value="NZ_SDHX01000001.1"/>
</dbReference>
<feature type="region of interest" description="Disordered" evidence="1">
    <location>
        <begin position="184"/>
        <end position="207"/>
    </location>
</feature>